<dbReference type="Pfam" id="PF04895">
    <property type="entry name" value="Nre_C"/>
    <property type="match status" value="1"/>
</dbReference>
<dbReference type="Pfam" id="PF04894">
    <property type="entry name" value="Nre_N"/>
    <property type="match status" value="1"/>
</dbReference>
<dbReference type="PANTHER" id="PTHR38136">
    <property type="entry name" value="DNA REPAIR PROTEIN"/>
    <property type="match status" value="1"/>
</dbReference>
<sequence>MSYGKLAKGISEKEARMKLQKVMPASDRAKDFNGASPPSVFVGSHGYPKVSAGILSPQHPGDSRLFDSPGQWKKSNYSIERIASLRTSLVNSKKQFKVKEADSFLDDTKEVAMARKPVDLEVSLEKKPGQSITGGRAKPVSASGDVKKLTLGENPSVERKLEDMFYDTDAKSETAVEELYSSGVSNYDIQQSFSVGMLGEEQNRKLVPTRWSITATDDMISKQLRDSVRTNQELGEIRYFQSSYVGNNFHVFLIPGNWEFELIELKKSGSVWNSMKNTYIAQNYEPATGRKNYAEETAGAYYASRLSALEYLNRINRRAKVLIVRDVTPEYWAPLGVWVIREAVRDAFGDYRELESMRDVKQSISDNFRFLYSRIENCSKLMGSRQQSLSYYDPS</sequence>
<gene>
    <name evidence="4" type="ORF">SVXNc_0282</name>
</gene>
<comment type="caution">
    <text evidence="1">Lacks conserved residue(s) required for the propagation of feature annotation.</text>
</comment>
<keyword evidence="1" id="KW-0227">DNA damage</keyword>
<name>A0ABY8CDL3_9ARCH</name>
<dbReference type="InterPro" id="IPR006978">
    <property type="entry name" value="Nre_N"/>
</dbReference>
<dbReference type="GeneID" id="90589718"/>
<dbReference type="HAMAP" id="MF_02096">
    <property type="entry name" value="Nre"/>
    <property type="match status" value="1"/>
</dbReference>
<comment type="function">
    <text evidence="1">Involved in DNA damage repair.</text>
</comment>
<evidence type="ECO:0000313" key="5">
    <source>
        <dbReference type="Proteomes" id="UP001218034"/>
    </source>
</evidence>
<proteinExistence type="inferred from homology"/>
<protein>
    <recommendedName>
        <fullName evidence="1">DNA repair protein</fullName>
    </recommendedName>
</protein>
<dbReference type="InterPro" id="IPR006979">
    <property type="entry name" value="Nre_C"/>
</dbReference>
<evidence type="ECO:0000313" key="4">
    <source>
        <dbReference type="EMBL" id="WEL19309.1"/>
    </source>
</evidence>
<accession>A0ABY8CDL3</accession>
<evidence type="ECO:0000259" key="3">
    <source>
        <dbReference type="Pfam" id="PF04895"/>
    </source>
</evidence>
<keyword evidence="5" id="KW-1185">Reference proteome</keyword>
<feature type="domain" description="Archaeal Nre C-terminal" evidence="3">
    <location>
        <begin position="286"/>
        <end position="390"/>
    </location>
</feature>
<dbReference type="Proteomes" id="UP001218034">
    <property type="component" value="Chromosome"/>
</dbReference>
<dbReference type="EMBL" id="CP104395">
    <property type="protein sequence ID" value="WEL19309.1"/>
    <property type="molecule type" value="Genomic_DNA"/>
</dbReference>
<feature type="domain" description="Archaeal Nre N-terminal" evidence="2">
    <location>
        <begin position="22"/>
        <end position="273"/>
    </location>
</feature>
<evidence type="ECO:0000256" key="1">
    <source>
        <dbReference type="HAMAP-Rule" id="MF_02096"/>
    </source>
</evidence>
<reference evidence="4 5" key="1">
    <citation type="submission" date="2022-09" db="EMBL/GenBank/DDBJ databases">
        <title>Xylan utilization by haloarchaea-nanohaloarchaea associations.</title>
        <authorList>
            <person name="Yakimov M."/>
        </authorList>
    </citation>
    <scope>NUCLEOTIDE SEQUENCE [LARGE SCALE GENOMIC DNA]</scope>
    <source>
        <strain evidence="4 5">SVXNc</strain>
    </source>
</reference>
<dbReference type="InterPro" id="IPR033167">
    <property type="entry name" value="Nre"/>
</dbReference>
<dbReference type="RefSeq" id="WP_347722181.1">
    <property type="nucleotide sequence ID" value="NZ_CP104395.1"/>
</dbReference>
<keyword evidence="1" id="KW-0234">DNA repair</keyword>
<organism evidence="4 5">
    <name type="scientific">Candidatus Nanohalococcus occultus</name>
    <dbReference type="NCBI Taxonomy" id="2978047"/>
    <lineage>
        <taxon>Archaea</taxon>
        <taxon>Candidatus Nanohalarchaeota</taxon>
        <taxon>Candidatus Nanohalarchaeota incertae sedis</taxon>
        <taxon>Candidatus Nanohalococcus</taxon>
    </lineage>
</organism>
<dbReference type="PANTHER" id="PTHR38136:SF2">
    <property type="entry name" value="DNA REPAIR PROTEIN"/>
    <property type="match status" value="1"/>
</dbReference>
<evidence type="ECO:0000259" key="2">
    <source>
        <dbReference type="Pfam" id="PF04894"/>
    </source>
</evidence>
<comment type="similarity">
    <text evidence="1">Belongs to the Nre family.</text>
</comment>